<keyword evidence="3 4" id="KW-0574">Periplasm</keyword>
<dbReference type="NCBIfam" id="TIGR03170">
    <property type="entry name" value="flgA_cterm"/>
    <property type="match status" value="1"/>
</dbReference>
<organism evidence="6 7">
    <name type="scientific">Candidatus Trichorickettsia mobilis</name>
    <dbReference type="NCBI Taxonomy" id="1346319"/>
    <lineage>
        <taxon>Bacteria</taxon>
        <taxon>Pseudomonadati</taxon>
        <taxon>Pseudomonadota</taxon>
        <taxon>Alphaproteobacteria</taxon>
        <taxon>Rickettsiales</taxon>
        <taxon>Rickettsiaceae</taxon>
        <taxon>Rickettsieae</taxon>
        <taxon>Candidatus Trichorickettsia</taxon>
    </lineage>
</organism>
<keyword evidence="4" id="KW-1005">Bacterial flagellum biogenesis</keyword>
<evidence type="ECO:0000313" key="6">
    <source>
        <dbReference type="EMBL" id="WPY00593.1"/>
    </source>
</evidence>
<dbReference type="Pfam" id="PF13144">
    <property type="entry name" value="ChapFlgA"/>
    <property type="match status" value="1"/>
</dbReference>
<dbReference type="InterPro" id="IPR039246">
    <property type="entry name" value="Flagellar_FlgA"/>
</dbReference>
<comment type="similarity">
    <text evidence="4">Belongs to the FlgA family.</text>
</comment>
<dbReference type="InterPro" id="IPR013974">
    <property type="entry name" value="SAF"/>
</dbReference>
<protein>
    <recommendedName>
        <fullName evidence="4">Flagella basal body P-ring formation protein FlgA</fullName>
    </recommendedName>
</protein>
<comment type="function">
    <text evidence="4">Involved in the assembly process of the P-ring formation. It may associate with FlgF on the rod constituting a structure essential for the P-ring assembly or may act as a modulator protein for the P-ring assembly.</text>
</comment>
<dbReference type="Gene3D" id="2.30.30.760">
    <property type="match status" value="1"/>
</dbReference>
<dbReference type="SMART" id="SM00858">
    <property type="entry name" value="SAF"/>
    <property type="match status" value="1"/>
</dbReference>
<keyword evidence="6" id="KW-0969">Cilium</keyword>
<comment type="subcellular location">
    <subcellularLocation>
        <location evidence="1 4">Periplasm</location>
    </subcellularLocation>
</comment>
<evidence type="ECO:0000256" key="2">
    <source>
        <dbReference type="ARBA" id="ARBA00022729"/>
    </source>
</evidence>
<evidence type="ECO:0000259" key="5">
    <source>
        <dbReference type="SMART" id="SM00858"/>
    </source>
</evidence>
<evidence type="ECO:0000256" key="4">
    <source>
        <dbReference type="RuleBase" id="RU362063"/>
    </source>
</evidence>
<dbReference type="RefSeq" id="WP_323738649.1">
    <property type="nucleotide sequence ID" value="NZ_CP112932.1"/>
</dbReference>
<dbReference type="PANTHER" id="PTHR36307:SF1">
    <property type="entry name" value="FLAGELLA BASAL BODY P-RING FORMATION PROTEIN FLGA"/>
    <property type="match status" value="1"/>
</dbReference>
<evidence type="ECO:0000313" key="7">
    <source>
        <dbReference type="Proteomes" id="UP001326613"/>
    </source>
</evidence>
<proteinExistence type="inferred from homology"/>
<sequence>MSRYLLVRAFSNLLSRTALKQVLILLLIFLFLPCFAADDPFDAKIEDLIYEKLGNKQLLIEVQYESKDRIENFRRKQSEIDNISLVKFDPSYATFKAKIQYHNGSADEVYGRYETFIEMPFASRFIKAGETITADDITLVKTKALRVREQYLVDENDIIGKQTKKNFTAGMLFKNNELIRPPVIKQNDPVNIIYSSERIKLKTSGTALGTGAVGDMIKVKNEDTGIVLLGQIISKNTVQVGWHDE</sequence>
<keyword evidence="6" id="KW-0966">Cell projection</keyword>
<keyword evidence="2" id="KW-0732">Signal</keyword>
<name>A0ABZ0UUC2_9RICK</name>
<accession>A0ABZ0UUC2</accession>
<keyword evidence="7" id="KW-1185">Reference proteome</keyword>
<reference evidence="6 7" key="1">
    <citation type="submission" date="2022-10" db="EMBL/GenBank/DDBJ databases">
        <title>Host association and intracellularity evolved multiple times independently in the Rickettsiales.</title>
        <authorList>
            <person name="Castelli M."/>
            <person name="Nardi T."/>
            <person name="Gammuto L."/>
            <person name="Bellinzona G."/>
            <person name="Sabaneyeva E."/>
            <person name="Potekhin A."/>
            <person name="Serra V."/>
            <person name="Petroni G."/>
            <person name="Sassera D."/>
        </authorList>
    </citation>
    <scope>NUCLEOTIDE SEQUENCE [LARGE SCALE GENOMIC DNA]</scope>
    <source>
        <strain evidence="6 7">Kr 154-4</strain>
    </source>
</reference>
<evidence type="ECO:0000256" key="1">
    <source>
        <dbReference type="ARBA" id="ARBA00004418"/>
    </source>
</evidence>
<dbReference type="Proteomes" id="UP001326613">
    <property type="component" value="Chromosome"/>
</dbReference>
<dbReference type="EMBL" id="CP112932">
    <property type="protein sequence ID" value="WPY00593.1"/>
    <property type="molecule type" value="Genomic_DNA"/>
</dbReference>
<evidence type="ECO:0000256" key="3">
    <source>
        <dbReference type="ARBA" id="ARBA00022764"/>
    </source>
</evidence>
<gene>
    <name evidence="6" type="ORF">Trichorick_00474</name>
</gene>
<feature type="domain" description="SAF" evidence="5">
    <location>
        <begin position="117"/>
        <end position="179"/>
    </location>
</feature>
<keyword evidence="6" id="KW-0282">Flagellum</keyword>
<dbReference type="CDD" id="cd11614">
    <property type="entry name" value="SAF_CpaB_FlgA_like"/>
    <property type="match status" value="1"/>
</dbReference>
<dbReference type="Gene3D" id="3.90.1210.10">
    <property type="entry name" value="Antifreeze-like/N-acetylneuraminic acid synthase C-terminal domain"/>
    <property type="match status" value="1"/>
</dbReference>
<dbReference type="PANTHER" id="PTHR36307">
    <property type="entry name" value="FLAGELLA BASAL BODY P-RING FORMATION PROTEIN FLGA"/>
    <property type="match status" value="1"/>
</dbReference>
<dbReference type="InterPro" id="IPR017585">
    <property type="entry name" value="SAF_FlgA"/>
</dbReference>